<dbReference type="NCBIfam" id="NF003843">
    <property type="entry name" value="PRK05422.1"/>
    <property type="match status" value="1"/>
</dbReference>
<dbReference type="PANTHER" id="PTHR30308:SF2">
    <property type="entry name" value="SSRA-BINDING PROTEIN"/>
    <property type="match status" value="1"/>
</dbReference>
<dbReference type="PROSITE" id="PS01317">
    <property type="entry name" value="SSRP"/>
    <property type="match status" value="1"/>
</dbReference>
<dbReference type="InterPro" id="IPR023620">
    <property type="entry name" value="SmpB"/>
</dbReference>
<dbReference type="EMBL" id="LAZR01046558">
    <property type="protein sequence ID" value="KKK96261.1"/>
    <property type="molecule type" value="Genomic_DNA"/>
</dbReference>
<dbReference type="GO" id="GO:0005829">
    <property type="term" value="C:cytosol"/>
    <property type="evidence" value="ECO:0007669"/>
    <property type="project" value="TreeGrafter"/>
</dbReference>
<evidence type="ECO:0000256" key="1">
    <source>
        <dbReference type="ARBA" id="ARBA00022490"/>
    </source>
</evidence>
<accession>A0A0F9CHU3</accession>
<keyword evidence="2" id="KW-0694">RNA-binding</keyword>
<dbReference type="InterPro" id="IPR000037">
    <property type="entry name" value="SsrA-bd_prot"/>
</dbReference>
<dbReference type="NCBIfam" id="TIGR00086">
    <property type="entry name" value="smpB"/>
    <property type="match status" value="1"/>
</dbReference>
<dbReference type="Gene3D" id="2.40.280.10">
    <property type="match status" value="1"/>
</dbReference>
<evidence type="ECO:0000313" key="4">
    <source>
        <dbReference type="EMBL" id="KKK96261.1"/>
    </source>
</evidence>
<protein>
    <recommendedName>
        <fullName evidence="5">SsrA-binding protein</fullName>
    </recommendedName>
</protein>
<dbReference type="InterPro" id="IPR020081">
    <property type="entry name" value="SsrA-bd_prot_CS"/>
</dbReference>
<organism evidence="4">
    <name type="scientific">marine sediment metagenome</name>
    <dbReference type="NCBI Taxonomy" id="412755"/>
    <lineage>
        <taxon>unclassified sequences</taxon>
        <taxon>metagenomes</taxon>
        <taxon>ecological metagenomes</taxon>
    </lineage>
</organism>
<name>A0A0F9CHU3_9ZZZZ</name>
<dbReference type="GO" id="GO:0070930">
    <property type="term" value="P:trans-translation-dependent protein tagging"/>
    <property type="evidence" value="ECO:0007669"/>
    <property type="project" value="TreeGrafter"/>
</dbReference>
<dbReference type="CDD" id="cd09294">
    <property type="entry name" value="SmpB"/>
    <property type="match status" value="1"/>
</dbReference>
<dbReference type="AlphaFoldDB" id="A0A0F9CHU3"/>
<dbReference type="HAMAP" id="MF_00023">
    <property type="entry name" value="SmpB"/>
    <property type="match status" value="1"/>
</dbReference>
<comment type="caution">
    <text evidence="4">The sequence shown here is derived from an EMBL/GenBank/DDBJ whole genome shotgun (WGS) entry which is preliminary data.</text>
</comment>
<dbReference type="PANTHER" id="PTHR30308">
    <property type="entry name" value="TMRNA-BINDING COMPONENT OF TRANS-TRANSLATION TAGGING COMPLEX"/>
    <property type="match status" value="1"/>
</dbReference>
<evidence type="ECO:0000256" key="3">
    <source>
        <dbReference type="SAM" id="MobiDB-lite"/>
    </source>
</evidence>
<gene>
    <name evidence="4" type="ORF">LCGC14_2664530</name>
</gene>
<sequence length="166" mass="19249">ALYNSCMVTKKNTKKTDGTSNIAQNRRARHDYFLEDKFESGLVLEGWEVKSLRDGRLQLNESYIAIDKREAWLHGAHISPLLSASTHIHPENIRRRKLLLNRAELNRLIASVDRKGYTIVPVAMYWKKGRAKLEIALAKGKQQHDKRATAKDQDWAREKARVFRNK</sequence>
<reference evidence="4" key="1">
    <citation type="journal article" date="2015" name="Nature">
        <title>Complex archaea that bridge the gap between prokaryotes and eukaryotes.</title>
        <authorList>
            <person name="Spang A."/>
            <person name="Saw J.H."/>
            <person name="Jorgensen S.L."/>
            <person name="Zaremba-Niedzwiedzka K."/>
            <person name="Martijn J."/>
            <person name="Lind A.E."/>
            <person name="van Eijk R."/>
            <person name="Schleper C."/>
            <person name="Guy L."/>
            <person name="Ettema T.J."/>
        </authorList>
    </citation>
    <scope>NUCLEOTIDE SEQUENCE</scope>
</reference>
<keyword evidence="1" id="KW-0963">Cytoplasm</keyword>
<evidence type="ECO:0008006" key="5">
    <source>
        <dbReference type="Google" id="ProtNLM"/>
    </source>
</evidence>
<evidence type="ECO:0000256" key="2">
    <source>
        <dbReference type="ARBA" id="ARBA00022884"/>
    </source>
</evidence>
<proteinExistence type="inferred from homology"/>
<feature type="non-terminal residue" evidence="4">
    <location>
        <position position="1"/>
    </location>
</feature>
<feature type="region of interest" description="Disordered" evidence="3">
    <location>
        <begin position="142"/>
        <end position="166"/>
    </location>
</feature>
<dbReference type="SUPFAM" id="SSF74982">
    <property type="entry name" value="Small protein B (SmpB)"/>
    <property type="match status" value="1"/>
</dbReference>
<dbReference type="GO" id="GO:0003723">
    <property type="term" value="F:RNA binding"/>
    <property type="evidence" value="ECO:0007669"/>
    <property type="project" value="UniProtKB-KW"/>
</dbReference>
<dbReference type="Pfam" id="PF01668">
    <property type="entry name" value="SmpB"/>
    <property type="match status" value="1"/>
</dbReference>